<dbReference type="Pfam" id="PF02082">
    <property type="entry name" value="Rrf2"/>
    <property type="match status" value="1"/>
</dbReference>
<dbReference type="PROSITE" id="PS01332">
    <property type="entry name" value="HTH_RRF2_1"/>
    <property type="match status" value="1"/>
</dbReference>
<keyword evidence="1" id="KW-0238">DNA-binding</keyword>
<dbReference type="SUPFAM" id="SSF46785">
    <property type="entry name" value="Winged helix' DNA-binding domain"/>
    <property type="match status" value="1"/>
</dbReference>
<sequence>MKVSTKGRYGLRALVDLTVYSTDNHVSLVSIAERQKISLNYLEQVFAILRKAGIVKSIKGAQGGYILSDKPENIKVSTILRVLEGDFNIIDENIYDDEHIDAIQAAVKNLVWLKINENVNRYLESTTLEDLANEYRRLNNIQPIMYYI</sequence>
<reference evidence="2 3" key="1">
    <citation type="submission" date="2020-11" db="EMBL/GenBank/DDBJ databases">
        <title>Draft genome sequencing of a Lachnospiraceae strain isolated from anoxic soil subjected to BSD treatment.</title>
        <authorList>
            <person name="Uek A."/>
            <person name="Tonouchi A."/>
        </authorList>
    </citation>
    <scope>NUCLEOTIDE SEQUENCE [LARGE SCALE GENOMIC DNA]</scope>
    <source>
        <strain evidence="2 3">TB5</strain>
    </source>
</reference>
<dbReference type="AlphaFoldDB" id="A0A7R7ENT0"/>
<evidence type="ECO:0000313" key="2">
    <source>
        <dbReference type="EMBL" id="BCN32203.1"/>
    </source>
</evidence>
<dbReference type="RefSeq" id="WP_271713269.1">
    <property type="nucleotide sequence ID" value="NZ_AP024169.1"/>
</dbReference>
<dbReference type="PANTHER" id="PTHR33221:SF5">
    <property type="entry name" value="HTH-TYPE TRANSCRIPTIONAL REGULATOR ISCR"/>
    <property type="match status" value="1"/>
</dbReference>
<dbReference type="PANTHER" id="PTHR33221">
    <property type="entry name" value="WINGED HELIX-TURN-HELIX TRANSCRIPTIONAL REGULATOR, RRF2 FAMILY"/>
    <property type="match status" value="1"/>
</dbReference>
<dbReference type="InterPro" id="IPR030489">
    <property type="entry name" value="TR_Rrf2-type_CS"/>
</dbReference>
<dbReference type="KEGG" id="ahb:bsdtb5_34980"/>
<accession>A0A7R7ENT0</accession>
<name>A0A7R7ENT0_9FIRM</name>
<dbReference type="NCBIfam" id="TIGR00738">
    <property type="entry name" value="rrf2_super"/>
    <property type="match status" value="1"/>
</dbReference>
<dbReference type="GO" id="GO:0003677">
    <property type="term" value="F:DNA binding"/>
    <property type="evidence" value="ECO:0007669"/>
    <property type="project" value="UniProtKB-KW"/>
</dbReference>
<proteinExistence type="predicted"/>
<dbReference type="InterPro" id="IPR036390">
    <property type="entry name" value="WH_DNA-bd_sf"/>
</dbReference>
<dbReference type="GO" id="GO:0003700">
    <property type="term" value="F:DNA-binding transcription factor activity"/>
    <property type="evidence" value="ECO:0007669"/>
    <property type="project" value="TreeGrafter"/>
</dbReference>
<dbReference type="Gene3D" id="1.10.10.10">
    <property type="entry name" value="Winged helix-like DNA-binding domain superfamily/Winged helix DNA-binding domain"/>
    <property type="match status" value="1"/>
</dbReference>
<dbReference type="Proteomes" id="UP000595897">
    <property type="component" value="Chromosome"/>
</dbReference>
<keyword evidence="3" id="KW-1185">Reference proteome</keyword>
<gene>
    <name evidence="2" type="ORF">bsdtb5_34980</name>
</gene>
<dbReference type="InterPro" id="IPR036388">
    <property type="entry name" value="WH-like_DNA-bd_sf"/>
</dbReference>
<evidence type="ECO:0000256" key="1">
    <source>
        <dbReference type="ARBA" id="ARBA00023125"/>
    </source>
</evidence>
<dbReference type="InterPro" id="IPR000944">
    <property type="entry name" value="Tscrpt_reg_Rrf2"/>
</dbReference>
<organism evidence="2 3">
    <name type="scientific">Anaeromicropila herbilytica</name>
    <dbReference type="NCBI Taxonomy" id="2785025"/>
    <lineage>
        <taxon>Bacteria</taxon>
        <taxon>Bacillati</taxon>
        <taxon>Bacillota</taxon>
        <taxon>Clostridia</taxon>
        <taxon>Lachnospirales</taxon>
        <taxon>Lachnospiraceae</taxon>
        <taxon>Anaeromicropila</taxon>
    </lineage>
</organism>
<protein>
    <submittedName>
        <fullName evidence="2">Rrf2 family transcriptional regulator</fullName>
    </submittedName>
</protein>
<dbReference type="PROSITE" id="PS51197">
    <property type="entry name" value="HTH_RRF2_2"/>
    <property type="match status" value="1"/>
</dbReference>
<evidence type="ECO:0000313" key="3">
    <source>
        <dbReference type="Proteomes" id="UP000595897"/>
    </source>
</evidence>
<dbReference type="EMBL" id="AP024169">
    <property type="protein sequence ID" value="BCN32203.1"/>
    <property type="molecule type" value="Genomic_DNA"/>
</dbReference>
<dbReference type="GO" id="GO:0005829">
    <property type="term" value="C:cytosol"/>
    <property type="evidence" value="ECO:0007669"/>
    <property type="project" value="TreeGrafter"/>
</dbReference>